<dbReference type="InterPro" id="IPR000182">
    <property type="entry name" value="GNAT_dom"/>
</dbReference>
<protein>
    <submittedName>
        <fullName evidence="2">N-acetyltransferase</fullName>
    </submittedName>
</protein>
<dbReference type="InterPro" id="IPR016181">
    <property type="entry name" value="Acyl_CoA_acyltransferase"/>
</dbReference>
<dbReference type="RefSeq" id="WP_107754832.1">
    <property type="nucleotide sequence ID" value="NZ_QBKF01000017.1"/>
</dbReference>
<dbReference type="GO" id="GO:0016747">
    <property type="term" value="F:acyltransferase activity, transferring groups other than amino-acyl groups"/>
    <property type="evidence" value="ECO:0007669"/>
    <property type="project" value="InterPro"/>
</dbReference>
<keyword evidence="2" id="KW-0808">Transferase</keyword>
<evidence type="ECO:0000313" key="2">
    <source>
        <dbReference type="EMBL" id="PVE45850.1"/>
    </source>
</evidence>
<evidence type="ECO:0000259" key="1">
    <source>
        <dbReference type="PROSITE" id="PS51186"/>
    </source>
</evidence>
<dbReference type="SUPFAM" id="SSF55729">
    <property type="entry name" value="Acyl-CoA N-acyltransferases (Nat)"/>
    <property type="match status" value="1"/>
</dbReference>
<dbReference type="Proteomes" id="UP000244810">
    <property type="component" value="Unassembled WGS sequence"/>
</dbReference>
<accession>A0A2T7UMB9</accession>
<dbReference type="PANTHER" id="PTHR42791">
    <property type="entry name" value="GNAT FAMILY ACETYLTRANSFERASE"/>
    <property type="match status" value="1"/>
</dbReference>
<dbReference type="Gene3D" id="3.40.630.30">
    <property type="match status" value="1"/>
</dbReference>
<keyword evidence="3" id="KW-1185">Reference proteome</keyword>
<dbReference type="PROSITE" id="PS51186">
    <property type="entry name" value="GNAT"/>
    <property type="match status" value="1"/>
</dbReference>
<organism evidence="2 3">
    <name type="scientific">Pararhodobacter aggregans</name>
    <dbReference type="NCBI Taxonomy" id="404875"/>
    <lineage>
        <taxon>Bacteria</taxon>
        <taxon>Pseudomonadati</taxon>
        <taxon>Pseudomonadota</taxon>
        <taxon>Alphaproteobacteria</taxon>
        <taxon>Rhodobacterales</taxon>
        <taxon>Paracoccaceae</taxon>
        <taxon>Pararhodobacter</taxon>
    </lineage>
</organism>
<gene>
    <name evidence="2" type="ORF">DDE23_18695</name>
</gene>
<dbReference type="CDD" id="cd04301">
    <property type="entry name" value="NAT_SF"/>
    <property type="match status" value="1"/>
</dbReference>
<evidence type="ECO:0000313" key="3">
    <source>
        <dbReference type="Proteomes" id="UP000244810"/>
    </source>
</evidence>
<name>A0A2T7UMB9_9RHOB</name>
<comment type="caution">
    <text evidence="2">The sequence shown here is derived from an EMBL/GenBank/DDBJ whole genome shotgun (WGS) entry which is preliminary data.</text>
</comment>
<proteinExistence type="predicted"/>
<dbReference type="PANTHER" id="PTHR42791:SF1">
    <property type="entry name" value="N-ACETYLTRANSFERASE DOMAIN-CONTAINING PROTEIN"/>
    <property type="match status" value="1"/>
</dbReference>
<dbReference type="Pfam" id="PF13508">
    <property type="entry name" value="Acetyltransf_7"/>
    <property type="match status" value="1"/>
</dbReference>
<dbReference type="InterPro" id="IPR052523">
    <property type="entry name" value="Trichothecene_AcTrans"/>
</dbReference>
<sequence length="192" mass="20382">MPDALCHALARALIGDPFYRAVTDRAGDEGARLDLLARYLDASRTEARVIGMVEEEGAQAGAFWHLPGIAAEVADAATKAKKAAFLGSIGAEGLAAYETLCAAMAAQTPRALTSAWYLSILGTDPAAQGQGLASRLLSRTLTRADAARAVSYLETFNRASLPFYARHGFTEAKALDDPGTGQPYWLLVRPAR</sequence>
<reference evidence="2 3" key="1">
    <citation type="journal article" date="2011" name="Syst. Appl. Microbiol.">
        <title>Defluviimonas denitrificans gen. nov., sp. nov., and Pararhodobacter aggregans gen. nov., sp. nov., non-phototrophic Rhodobacteraceae from the biofilter of a marine aquaculture.</title>
        <authorList>
            <person name="Foesel B.U."/>
            <person name="Drake H.L."/>
            <person name="Schramm A."/>
        </authorList>
    </citation>
    <scope>NUCLEOTIDE SEQUENCE [LARGE SCALE GENOMIC DNA]</scope>
    <source>
        <strain evidence="2 3">D1-19</strain>
    </source>
</reference>
<dbReference type="EMBL" id="QDDR01000011">
    <property type="protein sequence ID" value="PVE45850.1"/>
    <property type="molecule type" value="Genomic_DNA"/>
</dbReference>
<dbReference type="OrthoDB" id="7057833at2"/>
<dbReference type="AlphaFoldDB" id="A0A2T7UMB9"/>
<feature type="domain" description="N-acetyltransferase" evidence="1">
    <location>
        <begin position="53"/>
        <end position="191"/>
    </location>
</feature>